<protein>
    <submittedName>
        <fullName evidence="3">N-acetyltransferase</fullName>
    </submittedName>
</protein>
<dbReference type="Proteomes" id="UP000254711">
    <property type="component" value="Unassembled WGS sequence"/>
</dbReference>
<evidence type="ECO:0000313" key="3">
    <source>
        <dbReference type="EMBL" id="RDJ00573.1"/>
    </source>
</evidence>
<dbReference type="CDD" id="cd04301">
    <property type="entry name" value="NAT_SF"/>
    <property type="match status" value="1"/>
</dbReference>
<dbReference type="Gene3D" id="3.40.630.30">
    <property type="match status" value="1"/>
</dbReference>
<accession>A0A370KD48</accession>
<organism evidence="3 4">
    <name type="scientific">Dyella solisilvae</name>
    <dbReference type="NCBI Taxonomy" id="1920168"/>
    <lineage>
        <taxon>Bacteria</taxon>
        <taxon>Pseudomonadati</taxon>
        <taxon>Pseudomonadota</taxon>
        <taxon>Gammaproteobacteria</taxon>
        <taxon>Lysobacterales</taxon>
        <taxon>Rhodanobacteraceae</taxon>
        <taxon>Dyella</taxon>
    </lineage>
</organism>
<dbReference type="OrthoDB" id="1431064at2"/>
<dbReference type="InterPro" id="IPR000182">
    <property type="entry name" value="GNAT_dom"/>
</dbReference>
<comment type="caution">
    <text evidence="3">The sequence shown here is derived from an EMBL/GenBank/DDBJ whole genome shotgun (WGS) entry which is preliminary data.</text>
</comment>
<keyword evidence="4" id="KW-1185">Reference proteome</keyword>
<dbReference type="SUPFAM" id="SSF55729">
    <property type="entry name" value="Acyl-CoA N-acyltransferases (Nat)"/>
    <property type="match status" value="1"/>
</dbReference>
<dbReference type="InterPro" id="IPR050769">
    <property type="entry name" value="NAT_camello-type"/>
</dbReference>
<dbReference type="RefSeq" id="WP_114824297.1">
    <property type="nucleotide sequence ID" value="NZ_QQSY01000001.1"/>
</dbReference>
<keyword evidence="1 3" id="KW-0808">Transferase</keyword>
<proteinExistence type="predicted"/>
<evidence type="ECO:0000256" key="1">
    <source>
        <dbReference type="ARBA" id="ARBA00022679"/>
    </source>
</evidence>
<dbReference type="PROSITE" id="PS51186">
    <property type="entry name" value="GNAT"/>
    <property type="match status" value="1"/>
</dbReference>
<feature type="domain" description="N-acetyltransferase" evidence="2">
    <location>
        <begin position="5"/>
        <end position="176"/>
    </location>
</feature>
<name>A0A370KD48_9GAMM</name>
<dbReference type="EMBL" id="QQSY01000001">
    <property type="protein sequence ID" value="RDJ00573.1"/>
    <property type="molecule type" value="Genomic_DNA"/>
</dbReference>
<reference evidence="3 4" key="1">
    <citation type="submission" date="2018-07" db="EMBL/GenBank/DDBJ databases">
        <title>Dyella solisilvae sp. nov., isolated from the pine and broad-leaved mixed forest soil.</title>
        <authorList>
            <person name="Gao Z."/>
            <person name="Qiu L."/>
        </authorList>
    </citation>
    <scope>NUCLEOTIDE SEQUENCE [LARGE SCALE GENOMIC DNA]</scope>
    <source>
        <strain evidence="3 4">DHG54</strain>
    </source>
</reference>
<evidence type="ECO:0000259" key="2">
    <source>
        <dbReference type="PROSITE" id="PS51186"/>
    </source>
</evidence>
<dbReference type="PANTHER" id="PTHR13947">
    <property type="entry name" value="GNAT FAMILY N-ACETYLTRANSFERASE"/>
    <property type="match status" value="1"/>
</dbReference>
<dbReference type="GO" id="GO:0008080">
    <property type="term" value="F:N-acetyltransferase activity"/>
    <property type="evidence" value="ECO:0007669"/>
    <property type="project" value="InterPro"/>
</dbReference>
<gene>
    <name evidence="3" type="ORF">DVT68_07245</name>
</gene>
<dbReference type="InterPro" id="IPR016181">
    <property type="entry name" value="Acyl_CoA_acyltransferase"/>
</dbReference>
<evidence type="ECO:0000313" key="4">
    <source>
        <dbReference type="Proteomes" id="UP000254711"/>
    </source>
</evidence>
<dbReference type="PANTHER" id="PTHR13947:SF37">
    <property type="entry name" value="LD18367P"/>
    <property type="match status" value="1"/>
</dbReference>
<dbReference type="AlphaFoldDB" id="A0A370KD48"/>
<dbReference type="Pfam" id="PF00583">
    <property type="entry name" value="Acetyltransf_1"/>
    <property type="match status" value="1"/>
</dbReference>
<sequence>MSTTLTIRDIRADEFHALGQLMVDVYSRLEGFPTPQEQPRYYEMLAHIGDFTEKKDARVLVALDGEGGLLGGVVYFGDMSQYGSGGSATSVTDASGIRLLGVAPAARGKGVGRLLTEACIDIARQQRHARVVLHTTEAMRVAWGMYERLGFQRSLDLDFMQGALPVFGFSLALREA</sequence>